<keyword evidence="5 6" id="KW-0472">Membrane</keyword>
<feature type="transmembrane region" description="Helical" evidence="6">
    <location>
        <begin position="59"/>
        <end position="76"/>
    </location>
</feature>
<evidence type="ECO:0000256" key="2">
    <source>
        <dbReference type="ARBA" id="ARBA00022475"/>
    </source>
</evidence>
<evidence type="ECO:0000256" key="4">
    <source>
        <dbReference type="ARBA" id="ARBA00022989"/>
    </source>
</evidence>
<feature type="transmembrane region" description="Helical" evidence="6">
    <location>
        <begin position="31"/>
        <end position="47"/>
    </location>
</feature>
<feature type="transmembrane region" description="Helical" evidence="6">
    <location>
        <begin position="88"/>
        <end position="111"/>
    </location>
</feature>
<evidence type="ECO:0000256" key="6">
    <source>
        <dbReference type="SAM" id="Phobius"/>
    </source>
</evidence>
<protein>
    <submittedName>
        <fullName evidence="7">Antiholin-like protein LrgA</fullName>
    </submittedName>
</protein>
<keyword evidence="2" id="KW-1003">Cell membrane</keyword>
<accession>A0A645AAI7</accession>
<evidence type="ECO:0000256" key="5">
    <source>
        <dbReference type="ARBA" id="ARBA00023136"/>
    </source>
</evidence>
<dbReference type="AlphaFoldDB" id="A0A645AAI7"/>
<keyword evidence="3 6" id="KW-0812">Transmembrane</keyword>
<dbReference type="Pfam" id="PF03788">
    <property type="entry name" value="LrgA"/>
    <property type="match status" value="1"/>
</dbReference>
<dbReference type="EMBL" id="VSSQ01012735">
    <property type="protein sequence ID" value="MPM49936.1"/>
    <property type="molecule type" value="Genomic_DNA"/>
</dbReference>
<gene>
    <name evidence="7" type="primary">lrgA_6</name>
    <name evidence="7" type="ORF">SDC9_96670</name>
</gene>
<dbReference type="PANTHER" id="PTHR33931:SF2">
    <property type="entry name" value="HOLIN-LIKE PROTEIN CIDA"/>
    <property type="match status" value="1"/>
</dbReference>
<proteinExistence type="predicted"/>
<dbReference type="PANTHER" id="PTHR33931">
    <property type="entry name" value="HOLIN-LIKE PROTEIN CIDA-RELATED"/>
    <property type="match status" value="1"/>
</dbReference>
<keyword evidence="4 6" id="KW-1133">Transmembrane helix</keyword>
<evidence type="ECO:0000256" key="3">
    <source>
        <dbReference type="ARBA" id="ARBA00022692"/>
    </source>
</evidence>
<evidence type="ECO:0000313" key="7">
    <source>
        <dbReference type="EMBL" id="MPM49936.1"/>
    </source>
</evidence>
<reference evidence="7" key="1">
    <citation type="submission" date="2019-08" db="EMBL/GenBank/DDBJ databases">
        <authorList>
            <person name="Kucharzyk K."/>
            <person name="Murdoch R.W."/>
            <person name="Higgins S."/>
            <person name="Loffler F."/>
        </authorList>
    </citation>
    <scope>NUCLEOTIDE SEQUENCE</scope>
</reference>
<name>A0A645AAI7_9ZZZZ</name>
<organism evidence="7">
    <name type="scientific">bioreactor metagenome</name>
    <dbReference type="NCBI Taxonomy" id="1076179"/>
    <lineage>
        <taxon>unclassified sequences</taxon>
        <taxon>metagenomes</taxon>
        <taxon>ecological metagenomes</taxon>
    </lineage>
</organism>
<dbReference type="InterPro" id="IPR005538">
    <property type="entry name" value="LrgA/CidA"/>
</dbReference>
<comment type="caution">
    <text evidence="7">The sequence shown here is derived from an EMBL/GenBank/DDBJ whole genome shotgun (WGS) entry which is preliminary data.</text>
</comment>
<sequence length="120" mass="13123">MKIFKELTIILLVTFLSESISKGLSLPIPGSILGMLILLTFLLLKIIRTESIKTVSSYLLDNLAFFFLPAGVGIISSFDLLKGNTLKILIVIVISSLIVLLVTGYTVQGLISLQNRKKSN</sequence>
<dbReference type="GO" id="GO:0005886">
    <property type="term" value="C:plasma membrane"/>
    <property type="evidence" value="ECO:0007669"/>
    <property type="project" value="UniProtKB-SubCell"/>
</dbReference>
<evidence type="ECO:0000256" key="1">
    <source>
        <dbReference type="ARBA" id="ARBA00004651"/>
    </source>
</evidence>
<comment type="subcellular location">
    <subcellularLocation>
        <location evidence="1">Cell membrane</location>
        <topology evidence="1">Multi-pass membrane protein</topology>
    </subcellularLocation>
</comment>